<evidence type="ECO:0000313" key="4">
    <source>
        <dbReference type="EMBL" id="KAB7503121.1"/>
    </source>
</evidence>
<dbReference type="AlphaFoldDB" id="A0A5N5T934"/>
<name>A0A5N5T934_9CRUS</name>
<sequence>MALRRGLAELIIIAANAEPLEIALHLPLLCVDKNVRYVFVRSKTALGRACNIRRKVIACAIVKKIRSPLVQQINTLQSEIEKFCGSRI</sequence>
<comment type="caution">
    <text evidence="4">The sequence shown here is derived from an EMBL/GenBank/DDBJ whole genome shotgun (WGS) entry which is preliminary data.</text>
</comment>
<evidence type="ECO:0000313" key="5">
    <source>
        <dbReference type="Proteomes" id="UP000326759"/>
    </source>
</evidence>
<dbReference type="Proteomes" id="UP000326759">
    <property type="component" value="Unassembled WGS sequence"/>
</dbReference>
<dbReference type="GO" id="GO:1990904">
    <property type="term" value="C:ribonucleoprotein complex"/>
    <property type="evidence" value="ECO:0007669"/>
    <property type="project" value="UniProtKB-KW"/>
</dbReference>
<dbReference type="Pfam" id="PF01248">
    <property type="entry name" value="Ribosomal_L7Ae"/>
    <property type="match status" value="1"/>
</dbReference>
<dbReference type="Gene3D" id="3.30.1330.30">
    <property type="match status" value="1"/>
</dbReference>
<organism evidence="4 5">
    <name type="scientific">Armadillidium nasatum</name>
    <dbReference type="NCBI Taxonomy" id="96803"/>
    <lineage>
        <taxon>Eukaryota</taxon>
        <taxon>Metazoa</taxon>
        <taxon>Ecdysozoa</taxon>
        <taxon>Arthropoda</taxon>
        <taxon>Crustacea</taxon>
        <taxon>Multicrustacea</taxon>
        <taxon>Malacostraca</taxon>
        <taxon>Eumalacostraca</taxon>
        <taxon>Peracarida</taxon>
        <taxon>Isopoda</taxon>
        <taxon>Oniscidea</taxon>
        <taxon>Crinocheta</taxon>
        <taxon>Armadillidiidae</taxon>
        <taxon>Armadillidium</taxon>
    </lineage>
</organism>
<evidence type="ECO:0000256" key="2">
    <source>
        <dbReference type="ARBA" id="ARBA00023274"/>
    </source>
</evidence>
<dbReference type="InterPro" id="IPR029064">
    <property type="entry name" value="Ribosomal_eL30-like_sf"/>
</dbReference>
<dbReference type="OrthoDB" id="1924699at2759"/>
<accession>A0A5N5T934</accession>
<protein>
    <submittedName>
        <fullName evidence="4">NHP2-like protein 1</fullName>
    </submittedName>
</protein>
<evidence type="ECO:0000259" key="3">
    <source>
        <dbReference type="Pfam" id="PF01248"/>
    </source>
</evidence>
<comment type="similarity">
    <text evidence="1">Belongs to the eukaryotic ribosomal protein eL8 family.</text>
</comment>
<gene>
    <name evidence="4" type="ORF">Anas_14467</name>
</gene>
<keyword evidence="2" id="KW-0687">Ribonucleoprotein</keyword>
<dbReference type="SUPFAM" id="SSF55315">
    <property type="entry name" value="L30e-like"/>
    <property type="match status" value="1"/>
</dbReference>
<keyword evidence="5" id="KW-1185">Reference proteome</keyword>
<feature type="domain" description="Ribosomal protein eL8/eL30/eS12/Gadd45" evidence="3">
    <location>
        <begin position="2"/>
        <end position="64"/>
    </location>
</feature>
<reference evidence="4 5" key="1">
    <citation type="journal article" date="2019" name="PLoS Biol.">
        <title>Sex chromosomes control vertical transmission of feminizing Wolbachia symbionts in an isopod.</title>
        <authorList>
            <person name="Becking T."/>
            <person name="Chebbi M.A."/>
            <person name="Giraud I."/>
            <person name="Moumen B."/>
            <person name="Laverre T."/>
            <person name="Caubet Y."/>
            <person name="Peccoud J."/>
            <person name="Gilbert C."/>
            <person name="Cordaux R."/>
        </authorList>
    </citation>
    <scope>NUCLEOTIDE SEQUENCE [LARGE SCALE GENOMIC DNA]</scope>
    <source>
        <strain evidence="4">ANa2</strain>
        <tissue evidence="4">Whole body excluding digestive tract and cuticle</tissue>
    </source>
</reference>
<proteinExistence type="inferred from homology"/>
<evidence type="ECO:0000256" key="1">
    <source>
        <dbReference type="ARBA" id="ARBA00007337"/>
    </source>
</evidence>
<dbReference type="EMBL" id="SEYY01005831">
    <property type="protein sequence ID" value="KAB7503121.1"/>
    <property type="molecule type" value="Genomic_DNA"/>
</dbReference>
<dbReference type="InterPro" id="IPR018492">
    <property type="entry name" value="Ribosomal_eL8/Nhp2"/>
</dbReference>
<dbReference type="PRINTS" id="PR00881">
    <property type="entry name" value="L7ARS6FAMILY"/>
</dbReference>
<dbReference type="InterPro" id="IPR004038">
    <property type="entry name" value="Ribosomal_eL8/eL30/eS12/Gad45"/>
</dbReference>